<comment type="function">
    <text evidence="1">Probable component of the endoplasmic reticulum-associated degradation (ERAD) pathway.</text>
</comment>
<dbReference type="GO" id="GO:0036503">
    <property type="term" value="P:ERAD pathway"/>
    <property type="evidence" value="ECO:0007669"/>
    <property type="project" value="TreeGrafter"/>
</dbReference>
<evidence type="ECO:0000256" key="1">
    <source>
        <dbReference type="ARBA" id="ARBA00002208"/>
    </source>
</evidence>
<evidence type="ECO:0000256" key="4">
    <source>
        <dbReference type="ARBA" id="ARBA00022729"/>
    </source>
</evidence>
<evidence type="ECO:0000313" key="6">
    <source>
        <dbReference type="EMBL" id="RKF54657.1"/>
    </source>
</evidence>
<accession>A0A420HB54</accession>
<dbReference type="Proteomes" id="UP000283383">
    <property type="component" value="Unassembled WGS sequence"/>
</dbReference>
<sequence>MAKINLRLVILTVFYFSFVSAQFDFFEQMFNGQQQRQQQYHEPQNGPSDSSWYQRNYAEVHCNKYVCPDTLACVDFPHHCPCSHPKFEDKIEIVEGKAICISKGGFKAGEAARKVELARKGLL</sequence>
<comment type="similarity">
    <text evidence="2">Belongs to the LCL2 family.</text>
</comment>
<dbReference type="InterPro" id="IPR034543">
    <property type="entry name" value="LCL2"/>
</dbReference>
<feature type="signal peptide" evidence="5">
    <location>
        <begin position="1"/>
        <end position="21"/>
    </location>
</feature>
<keyword evidence="4 5" id="KW-0732">Signal</keyword>
<dbReference type="CDD" id="cd23996">
    <property type="entry name" value="LCL2-like"/>
    <property type="match status" value="1"/>
</dbReference>
<keyword evidence="7" id="KW-1185">Reference proteome</keyword>
<dbReference type="AlphaFoldDB" id="A0A420HB54"/>
<dbReference type="PANTHER" id="PTHR38425">
    <property type="entry name" value="LONG CHRONOLOGICAL LIFESPAN PROTEIN 2"/>
    <property type="match status" value="1"/>
</dbReference>
<organism evidence="6 7">
    <name type="scientific">Golovinomyces cichoracearum</name>
    <dbReference type="NCBI Taxonomy" id="62708"/>
    <lineage>
        <taxon>Eukaryota</taxon>
        <taxon>Fungi</taxon>
        <taxon>Dikarya</taxon>
        <taxon>Ascomycota</taxon>
        <taxon>Pezizomycotina</taxon>
        <taxon>Leotiomycetes</taxon>
        <taxon>Erysiphales</taxon>
        <taxon>Erysiphaceae</taxon>
        <taxon>Golovinomyces</taxon>
    </lineage>
</organism>
<reference evidence="6 7" key="1">
    <citation type="journal article" date="2018" name="BMC Genomics">
        <title>Comparative genome analyses reveal sequence features reflecting distinct modes of host-adaptation between dicot and monocot powdery mildew.</title>
        <authorList>
            <person name="Wu Y."/>
            <person name="Ma X."/>
            <person name="Pan Z."/>
            <person name="Kale S.D."/>
            <person name="Song Y."/>
            <person name="King H."/>
            <person name="Zhang Q."/>
            <person name="Presley C."/>
            <person name="Deng X."/>
            <person name="Wei C.I."/>
            <person name="Xiao S."/>
        </authorList>
    </citation>
    <scope>NUCLEOTIDE SEQUENCE [LARGE SCALE GENOMIC DNA]</scope>
    <source>
        <strain evidence="6">UMSG3</strain>
    </source>
</reference>
<gene>
    <name evidence="6" type="ORF">GcM3_02524</name>
</gene>
<evidence type="ECO:0000256" key="2">
    <source>
        <dbReference type="ARBA" id="ARBA00010545"/>
    </source>
</evidence>
<dbReference type="STRING" id="62708.A0A420HB54"/>
<evidence type="ECO:0000313" key="7">
    <source>
        <dbReference type="Proteomes" id="UP000283383"/>
    </source>
</evidence>
<proteinExistence type="inferred from homology"/>
<name>A0A420HB54_9PEZI</name>
<dbReference type="PANTHER" id="PTHR38425:SF1">
    <property type="entry name" value="LONG CHRONOLOGICAL LIFESPAN PROTEIN 2"/>
    <property type="match status" value="1"/>
</dbReference>
<evidence type="ECO:0000256" key="3">
    <source>
        <dbReference type="ARBA" id="ARBA00018534"/>
    </source>
</evidence>
<feature type="chain" id="PRO_5019472808" description="Long chronological lifespan protein 2" evidence="5">
    <location>
        <begin position="22"/>
        <end position="123"/>
    </location>
</feature>
<evidence type="ECO:0000256" key="5">
    <source>
        <dbReference type="SAM" id="SignalP"/>
    </source>
</evidence>
<comment type="caution">
    <text evidence="6">The sequence shown here is derived from an EMBL/GenBank/DDBJ whole genome shotgun (WGS) entry which is preliminary data.</text>
</comment>
<protein>
    <recommendedName>
        <fullName evidence="3">Long chronological lifespan protein 2</fullName>
    </recommendedName>
</protein>
<dbReference type="EMBL" id="MCBQ01020781">
    <property type="protein sequence ID" value="RKF54657.1"/>
    <property type="molecule type" value="Genomic_DNA"/>
</dbReference>